<comment type="subcellular location">
    <subcellularLocation>
        <location evidence="1">Nucleus</location>
    </subcellularLocation>
</comment>
<evidence type="ECO:0000313" key="8">
    <source>
        <dbReference type="Proteomes" id="UP001054902"/>
    </source>
</evidence>
<reference evidence="7 8" key="1">
    <citation type="journal article" date="2021" name="Sci. Rep.">
        <title>The genome of the diatom Chaetoceros tenuissimus carries an ancient integrated fragment of an extant virus.</title>
        <authorList>
            <person name="Hongo Y."/>
            <person name="Kimura K."/>
            <person name="Takaki Y."/>
            <person name="Yoshida Y."/>
            <person name="Baba S."/>
            <person name="Kobayashi G."/>
            <person name="Nagasaki K."/>
            <person name="Hano T."/>
            <person name="Tomaru Y."/>
        </authorList>
    </citation>
    <scope>NUCLEOTIDE SEQUENCE [LARGE SCALE GENOMIC DNA]</scope>
    <source>
        <strain evidence="7 8">NIES-3715</strain>
    </source>
</reference>
<evidence type="ECO:0000256" key="4">
    <source>
        <dbReference type="RuleBase" id="RU004020"/>
    </source>
</evidence>
<dbReference type="PANTHER" id="PTHR10015">
    <property type="entry name" value="HEAT SHOCK TRANSCRIPTION FACTOR"/>
    <property type="match status" value="1"/>
</dbReference>
<feature type="compositionally biased region" description="Basic and acidic residues" evidence="5">
    <location>
        <begin position="556"/>
        <end position="575"/>
    </location>
</feature>
<dbReference type="FunFam" id="1.10.10.10:FF:000479">
    <property type="entry name" value="Predicted protein"/>
    <property type="match status" value="1"/>
</dbReference>
<feature type="compositionally biased region" description="Basic residues" evidence="5">
    <location>
        <begin position="464"/>
        <end position="473"/>
    </location>
</feature>
<name>A0AAD3CFD3_9STRA</name>
<sequence>MESIHLNKTVFPRTGARGLPQQFPRRLYDMLESESQAPGDKLITWTASGQAFDIVDVTLFSAYVLPKYYKTNRFSSFQRNLNLYGFKKPKVGPDTDCYYHPAFQRGRPDLLGMIQKLKTTYAAKKKQHKQKKIIEEFDAQNAAAIISNMSTIHKANEQLKQNAAPTSSTSNNVSSIDAEKSSFDNDDCRTRTYAEIAAENNSTNVAAPVSAPAPTAVMETKQHVEEEKNESEKVVHVQEATTQNPVITLQVPINASTSPGSIGRKVEEAIRATRQSQQGVDHRVIPTSSGTSVPTPAAVTNVTTHGYNEYPRPPKAPKEHIPHHVHSHEHGHHYYHKEHVHYPPPPHHHAYKHYPPPPYMHGYPHGPPPPNYHHPHAVPVPVYSSHGPPPPEYYPTYPAQPHPYYAHAPPVYPPPPPSHGHHTAPSRAYAPPREHHAPPPPPAHERNPQERLRLDLPPHERNSAHRRLHRHPRYPYNETLGYDEQGGNGAKDLFRRIGIYKNEEKTEESTSDAPSEIQNDVNTTDDSASEKISKQEDKETQPKFKPPSSHSNVSKHVQEEQIKRKALKDKFEDNVSKNAMDVNNKKMVPRSNSLDFLSSVVGEGMDDM</sequence>
<feature type="compositionally biased region" description="Polar residues" evidence="5">
    <location>
        <begin position="160"/>
        <end position="175"/>
    </location>
</feature>
<dbReference type="Pfam" id="PF00447">
    <property type="entry name" value="HSF_DNA-bind"/>
    <property type="match status" value="1"/>
</dbReference>
<feature type="region of interest" description="Disordered" evidence="5">
    <location>
        <begin position="408"/>
        <end position="448"/>
    </location>
</feature>
<comment type="caution">
    <text evidence="7">The sequence shown here is derived from an EMBL/GenBank/DDBJ whole genome shotgun (WGS) entry which is preliminary data.</text>
</comment>
<dbReference type="InterPro" id="IPR036390">
    <property type="entry name" value="WH_DNA-bd_sf"/>
</dbReference>
<evidence type="ECO:0000256" key="3">
    <source>
        <dbReference type="ARBA" id="ARBA00023242"/>
    </source>
</evidence>
<feature type="compositionally biased region" description="Polar residues" evidence="5">
    <location>
        <begin position="511"/>
        <end position="526"/>
    </location>
</feature>
<comment type="similarity">
    <text evidence="4">Belongs to the HSF family.</text>
</comment>
<feature type="compositionally biased region" description="Basic and acidic residues" evidence="5">
    <location>
        <begin position="432"/>
        <end position="448"/>
    </location>
</feature>
<dbReference type="AlphaFoldDB" id="A0AAD3CFD3"/>
<keyword evidence="2" id="KW-0238">DNA-binding</keyword>
<keyword evidence="8" id="KW-1185">Reference proteome</keyword>
<dbReference type="SMART" id="SM00415">
    <property type="entry name" value="HSF"/>
    <property type="match status" value="1"/>
</dbReference>
<dbReference type="InterPro" id="IPR036388">
    <property type="entry name" value="WH-like_DNA-bd_sf"/>
</dbReference>
<evidence type="ECO:0000256" key="5">
    <source>
        <dbReference type="SAM" id="MobiDB-lite"/>
    </source>
</evidence>
<feature type="region of interest" description="Disordered" evidence="5">
    <location>
        <begin position="274"/>
        <end position="297"/>
    </location>
</feature>
<accession>A0AAD3CFD3</accession>
<dbReference type="GO" id="GO:0043565">
    <property type="term" value="F:sequence-specific DNA binding"/>
    <property type="evidence" value="ECO:0007669"/>
    <property type="project" value="InterPro"/>
</dbReference>
<dbReference type="SUPFAM" id="SSF46785">
    <property type="entry name" value="Winged helix' DNA-binding domain"/>
    <property type="match status" value="1"/>
</dbReference>
<evidence type="ECO:0000313" key="7">
    <source>
        <dbReference type="EMBL" id="GFH44619.1"/>
    </source>
</evidence>
<dbReference type="Proteomes" id="UP001054902">
    <property type="component" value="Unassembled WGS sequence"/>
</dbReference>
<feature type="region of interest" description="Disordered" evidence="5">
    <location>
        <begin position="160"/>
        <end position="184"/>
    </location>
</feature>
<dbReference type="GO" id="GO:0005634">
    <property type="term" value="C:nucleus"/>
    <property type="evidence" value="ECO:0007669"/>
    <property type="project" value="UniProtKB-SubCell"/>
</dbReference>
<dbReference type="GO" id="GO:0003700">
    <property type="term" value="F:DNA-binding transcription factor activity"/>
    <property type="evidence" value="ECO:0007669"/>
    <property type="project" value="InterPro"/>
</dbReference>
<evidence type="ECO:0000256" key="1">
    <source>
        <dbReference type="ARBA" id="ARBA00004123"/>
    </source>
</evidence>
<organism evidence="7 8">
    <name type="scientific">Chaetoceros tenuissimus</name>
    <dbReference type="NCBI Taxonomy" id="426638"/>
    <lineage>
        <taxon>Eukaryota</taxon>
        <taxon>Sar</taxon>
        <taxon>Stramenopiles</taxon>
        <taxon>Ochrophyta</taxon>
        <taxon>Bacillariophyta</taxon>
        <taxon>Coscinodiscophyceae</taxon>
        <taxon>Chaetocerotophycidae</taxon>
        <taxon>Chaetocerotales</taxon>
        <taxon>Chaetocerotaceae</taxon>
        <taxon>Chaetoceros</taxon>
    </lineage>
</organism>
<feature type="compositionally biased region" description="Basic and acidic residues" evidence="5">
    <location>
        <begin position="528"/>
        <end position="542"/>
    </location>
</feature>
<feature type="domain" description="HSF-type DNA-binding" evidence="6">
    <location>
        <begin position="19"/>
        <end position="117"/>
    </location>
</feature>
<evidence type="ECO:0000256" key="2">
    <source>
        <dbReference type="ARBA" id="ARBA00023125"/>
    </source>
</evidence>
<dbReference type="PANTHER" id="PTHR10015:SF427">
    <property type="entry name" value="HEAT SHOCK FACTOR PROTEIN"/>
    <property type="match status" value="1"/>
</dbReference>
<dbReference type="PRINTS" id="PR00056">
    <property type="entry name" value="HSFDOMAIN"/>
</dbReference>
<keyword evidence="3" id="KW-0539">Nucleus</keyword>
<proteinExistence type="inferred from homology"/>
<gene>
    <name evidence="7" type="ORF">CTEN210_01093</name>
</gene>
<evidence type="ECO:0000259" key="6">
    <source>
        <dbReference type="SMART" id="SM00415"/>
    </source>
</evidence>
<feature type="region of interest" description="Disordered" evidence="5">
    <location>
        <begin position="504"/>
        <end position="592"/>
    </location>
</feature>
<dbReference type="InterPro" id="IPR000232">
    <property type="entry name" value="HSF_DNA-bd"/>
</dbReference>
<dbReference type="Gene3D" id="1.10.10.10">
    <property type="entry name" value="Winged helix-like DNA-binding domain superfamily/Winged helix DNA-binding domain"/>
    <property type="match status" value="1"/>
</dbReference>
<feature type="region of interest" description="Disordered" evidence="5">
    <location>
        <begin position="460"/>
        <end position="488"/>
    </location>
</feature>
<dbReference type="EMBL" id="BLLK01000020">
    <property type="protein sequence ID" value="GFH44619.1"/>
    <property type="molecule type" value="Genomic_DNA"/>
</dbReference>
<protein>
    <recommendedName>
        <fullName evidence="6">HSF-type DNA-binding domain-containing protein</fullName>
    </recommendedName>
</protein>